<dbReference type="RefSeq" id="XP_013902495.1">
    <property type="nucleotide sequence ID" value="XM_014047041.1"/>
</dbReference>
<keyword evidence="4" id="KW-1185">Reference proteome</keyword>
<evidence type="ECO:0000259" key="2">
    <source>
        <dbReference type="Pfam" id="PF07707"/>
    </source>
</evidence>
<dbReference type="GeneID" id="25737362"/>
<dbReference type="InterPro" id="IPR011705">
    <property type="entry name" value="BACK"/>
</dbReference>
<gene>
    <name evidence="3" type="ORF">MNEG_4485</name>
</gene>
<accession>A0A0D2NDX7</accession>
<evidence type="ECO:0000313" key="4">
    <source>
        <dbReference type="Proteomes" id="UP000054498"/>
    </source>
</evidence>
<evidence type="ECO:0000256" key="1">
    <source>
        <dbReference type="SAM" id="MobiDB-lite"/>
    </source>
</evidence>
<dbReference type="InterPro" id="IPR051481">
    <property type="entry name" value="BTB-POZ/Galectin-3-binding"/>
</dbReference>
<dbReference type="PANTHER" id="PTHR24410:SF23">
    <property type="entry name" value="BTB DOMAIN-CONTAINING PROTEIN-RELATED"/>
    <property type="match status" value="1"/>
</dbReference>
<sequence length="409" mass="43999">MSGAVDFLDLYDTAVSSDVQIRITVPAAEDDAPPAKRQQLDQKEGQQKDREERRTVKVISGHTIILQKASDWAKCKLGLEWRKDTPGMLDVEVECEGEVEAAEVLLKTFYSTVDAARPLQGASHATLLQVLLLADRLRAERAVEAAVQVFVGSATAGAAGALDWDTVTAVYQLPPALADNPVLKPLFEYAAAALQERLGDLDATLLNGERRAQLLALPFAAMRQLLSDDRTCVSSENTVVYTIAAWIKKNASSAEQRAELAQCVRAPLLTPLYSAAVAAQLLTSWSPAISPADMHYALVFAGLSEAVLEAATGDKGVDFCAYLRVHRPAGVAVGAAAVSVSAKFEAGGSVMPVISRSCVMATRVGHGWGYSDVFKLGEISEWDEVMWRNKALVGQDGTVLVRFTIKDVK</sequence>
<feature type="compositionally biased region" description="Basic and acidic residues" evidence="1">
    <location>
        <begin position="38"/>
        <end position="53"/>
    </location>
</feature>
<feature type="region of interest" description="Disordered" evidence="1">
    <location>
        <begin position="27"/>
        <end position="53"/>
    </location>
</feature>
<reference evidence="3 4" key="1">
    <citation type="journal article" date="2013" name="BMC Genomics">
        <title>Reconstruction of the lipid metabolism for the microalga Monoraphidium neglectum from its genome sequence reveals characteristics suitable for biofuel production.</title>
        <authorList>
            <person name="Bogen C."/>
            <person name="Al-Dilaimi A."/>
            <person name="Albersmeier A."/>
            <person name="Wichmann J."/>
            <person name="Grundmann M."/>
            <person name="Rupp O."/>
            <person name="Lauersen K.J."/>
            <person name="Blifernez-Klassen O."/>
            <person name="Kalinowski J."/>
            <person name="Goesmann A."/>
            <person name="Mussgnug J.H."/>
            <person name="Kruse O."/>
        </authorList>
    </citation>
    <scope>NUCLEOTIDE SEQUENCE [LARGE SCALE GENOMIC DNA]</scope>
    <source>
        <strain evidence="3 4">SAG 48.87</strain>
    </source>
</reference>
<feature type="domain" description="BACK" evidence="2">
    <location>
        <begin position="212"/>
        <end position="273"/>
    </location>
</feature>
<organism evidence="3 4">
    <name type="scientific">Monoraphidium neglectum</name>
    <dbReference type="NCBI Taxonomy" id="145388"/>
    <lineage>
        <taxon>Eukaryota</taxon>
        <taxon>Viridiplantae</taxon>
        <taxon>Chlorophyta</taxon>
        <taxon>core chlorophytes</taxon>
        <taxon>Chlorophyceae</taxon>
        <taxon>CS clade</taxon>
        <taxon>Sphaeropleales</taxon>
        <taxon>Selenastraceae</taxon>
        <taxon>Monoraphidium</taxon>
    </lineage>
</organism>
<dbReference type="KEGG" id="mng:MNEG_4485"/>
<dbReference type="Pfam" id="PF07707">
    <property type="entry name" value="BACK"/>
    <property type="match status" value="1"/>
</dbReference>
<dbReference type="Gene3D" id="1.25.40.420">
    <property type="match status" value="1"/>
</dbReference>
<evidence type="ECO:0000313" key="3">
    <source>
        <dbReference type="EMBL" id="KIZ03476.1"/>
    </source>
</evidence>
<dbReference type="AlphaFoldDB" id="A0A0D2NDX7"/>
<dbReference type="EMBL" id="KK100843">
    <property type="protein sequence ID" value="KIZ03476.1"/>
    <property type="molecule type" value="Genomic_DNA"/>
</dbReference>
<proteinExistence type="predicted"/>
<protein>
    <recommendedName>
        <fullName evidence="2">BACK domain-containing protein</fullName>
    </recommendedName>
</protein>
<dbReference type="Proteomes" id="UP000054498">
    <property type="component" value="Unassembled WGS sequence"/>
</dbReference>
<dbReference type="PANTHER" id="PTHR24410">
    <property type="entry name" value="HL07962P-RELATED"/>
    <property type="match status" value="1"/>
</dbReference>
<dbReference type="STRING" id="145388.A0A0D2NDX7"/>
<name>A0A0D2NDX7_9CHLO</name>